<dbReference type="PROSITE" id="PS50932">
    <property type="entry name" value="HTH_LACI_2"/>
    <property type="match status" value="1"/>
</dbReference>
<keyword evidence="2 5" id="KW-0238">DNA-binding</keyword>
<dbReference type="CDD" id="cd01575">
    <property type="entry name" value="PBP1_GntR"/>
    <property type="match status" value="1"/>
</dbReference>
<evidence type="ECO:0000313" key="5">
    <source>
        <dbReference type="EMBL" id="MFC3156418.1"/>
    </source>
</evidence>
<dbReference type="SMART" id="SM00354">
    <property type="entry name" value="HTH_LACI"/>
    <property type="match status" value="1"/>
</dbReference>
<keyword evidence="1" id="KW-0805">Transcription regulation</keyword>
<dbReference type="RefSeq" id="WP_382417642.1">
    <property type="nucleotide sequence ID" value="NZ_AP031500.1"/>
</dbReference>
<evidence type="ECO:0000256" key="3">
    <source>
        <dbReference type="ARBA" id="ARBA00023163"/>
    </source>
</evidence>
<dbReference type="SUPFAM" id="SSF53822">
    <property type="entry name" value="Periplasmic binding protein-like I"/>
    <property type="match status" value="1"/>
</dbReference>
<dbReference type="SUPFAM" id="SSF47413">
    <property type="entry name" value="lambda repressor-like DNA-binding domains"/>
    <property type="match status" value="1"/>
</dbReference>
<feature type="domain" description="HTH lacI-type" evidence="4">
    <location>
        <begin position="13"/>
        <end position="67"/>
    </location>
</feature>
<dbReference type="Gene3D" id="3.40.50.2300">
    <property type="match status" value="2"/>
</dbReference>
<protein>
    <submittedName>
        <fullName evidence="5">LacI family DNA-binding transcriptional regulator</fullName>
    </submittedName>
</protein>
<keyword evidence="3" id="KW-0804">Transcription</keyword>
<dbReference type="InterPro" id="IPR046335">
    <property type="entry name" value="LacI/GalR-like_sensor"/>
</dbReference>
<comment type="caution">
    <text evidence="5">The sequence shown here is derived from an EMBL/GenBank/DDBJ whole genome shotgun (WGS) entry which is preliminary data.</text>
</comment>
<dbReference type="EMBL" id="JBHRTL010000030">
    <property type="protein sequence ID" value="MFC3156418.1"/>
    <property type="molecule type" value="Genomic_DNA"/>
</dbReference>
<evidence type="ECO:0000256" key="1">
    <source>
        <dbReference type="ARBA" id="ARBA00023015"/>
    </source>
</evidence>
<accession>A0ABV7HUG4</accession>
<dbReference type="InterPro" id="IPR000843">
    <property type="entry name" value="HTH_LacI"/>
</dbReference>
<evidence type="ECO:0000313" key="6">
    <source>
        <dbReference type="Proteomes" id="UP001595548"/>
    </source>
</evidence>
<dbReference type="Pfam" id="PF13377">
    <property type="entry name" value="Peripla_BP_3"/>
    <property type="match status" value="1"/>
</dbReference>
<dbReference type="PANTHER" id="PTHR30146">
    <property type="entry name" value="LACI-RELATED TRANSCRIPTIONAL REPRESSOR"/>
    <property type="match status" value="1"/>
</dbReference>
<dbReference type="InterPro" id="IPR010982">
    <property type="entry name" value="Lambda_DNA-bd_dom_sf"/>
</dbReference>
<reference evidence="6" key="1">
    <citation type="journal article" date="2019" name="Int. J. Syst. Evol. Microbiol.">
        <title>The Global Catalogue of Microorganisms (GCM) 10K type strain sequencing project: providing services to taxonomists for standard genome sequencing and annotation.</title>
        <authorList>
            <consortium name="The Broad Institute Genomics Platform"/>
            <consortium name="The Broad Institute Genome Sequencing Center for Infectious Disease"/>
            <person name="Wu L."/>
            <person name="Ma J."/>
        </authorList>
    </citation>
    <scope>NUCLEOTIDE SEQUENCE [LARGE SCALE GENOMIC DNA]</scope>
    <source>
        <strain evidence="6">KCTC 52141</strain>
    </source>
</reference>
<evidence type="ECO:0000256" key="2">
    <source>
        <dbReference type="ARBA" id="ARBA00023125"/>
    </source>
</evidence>
<dbReference type="Proteomes" id="UP001595548">
    <property type="component" value="Unassembled WGS sequence"/>
</dbReference>
<dbReference type="Pfam" id="PF00356">
    <property type="entry name" value="LacI"/>
    <property type="match status" value="1"/>
</dbReference>
<dbReference type="CDD" id="cd01392">
    <property type="entry name" value="HTH_LacI"/>
    <property type="match status" value="1"/>
</dbReference>
<keyword evidence="6" id="KW-1185">Reference proteome</keyword>
<proteinExistence type="predicted"/>
<dbReference type="PANTHER" id="PTHR30146:SF2">
    <property type="entry name" value="HTH-TYPE TRANSCRIPTIONAL REGULATOR GNTR"/>
    <property type="match status" value="1"/>
</dbReference>
<dbReference type="InterPro" id="IPR028082">
    <property type="entry name" value="Peripla_BP_I"/>
</dbReference>
<dbReference type="PRINTS" id="PR00036">
    <property type="entry name" value="HTHLACI"/>
</dbReference>
<organism evidence="5 6">
    <name type="scientific">Gilvimarinus japonicus</name>
    <dbReference type="NCBI Taxonomy" id="1796469"/>
    <lineage>
        <taxon>Bacteria</taxon>
        <taxon>Pseudomonadati</taxon>
        <taxon>Pseudomonadota</taxon>
        <taxon>Gammaproteobacteria</taxon>
        <taxon>Cellvibrionales</taxon>
        <taxon>Cellvibrionaceae</taxon>
        <taxon>Gilvimarinus</taxon>
    </lineage>
</organism>
<gene>
    <name evidence="5" type="ORF">ACFOEB_14490</name>
</gene>
<dbReference type="GO" id="GO:0003677">
    <property type="term" value="F:DNA binding"/>
    <property type="evidence" value="ECO:0007669"/>
    <property type="project" value="UniProtKB-KW"/>
</dbReference>
<evidence type="ECO:0000259" key="4">
    <source>
        <dbReference type="PROSITE" id="PS50932"/>
    </source>
</evidence>
<sequence>MVGRTRNTKSKRATLADVAKLAGVSAITVSRVLNHPDKVSDDLCHRVREAIDTLGYIPNQSASSLASARSQVIGVAIPSLSNVVFNDVLRGIYDVAGAGGYKVLLVDTHYSPIEEENMIRTLLSQSPEAMIVTGGDQTRACQRMLSSAAIPVVQMMEILEEPLDMNIGFSHFQAGFEVAQKLMACGYQRIGFIGARMDTRVQQRMAGFKEALQTQDLYHSELFTTTPSPSSIALGGELLRGLLSTSGGKLDAVFCCNDDLALGALFESQRMHLSVPKDLALCGFNDFETSAFVNPSLSSVHVPRYEMGVQAAQMILNVLKGVPNKEKQVDIGFEIRMRQSTRMASA</sequence>
<name>A0ABV7HUG4_9GAMM</name>
<dbReference type="Gene3D" id="1.10.260.40">
    <property type="entry name" value="lambda repressor-like DNA-binding domains"/>
    <property type="match status" value="1"/>
</dbReference>
<dbReference type="PROSITE" id="PS00356">
    <property type="entry name" value="HTH_LACI_1"/>
    <property type="match status" value="1"/>
</dbReference>